<evidence type="ECO:0000313" key="3">
    <source>
        <dbReference type="Proteomes" id="UP000326396"/>
    </source>
</evidence>
<evidence type="ECO:0000313" key="2">
    <source>
        <dbReference type="EMBL" id="KAD6118836.1"/>
    </source>
</evidence>
<proteinExistence type="predicted"/>
<dbReference type="SMART" id="SM01204">
    <property type="entry name" value="FIST_C"/>
    <property type="match status" value="1"/>
</dbReference>
<dbReference type="PANTHER" id="PTHR14939">
    <property type="entry name" value="F-BOX ONLY PROTEIN 22"/>
    <property type="match status" value="1"/>
</dbReference>
<dbReference type="InterPro" id="IPR019494">
    <property type="entry name" value="FIST_C"/>
</dbReference>
<feature type="domain" description="FIST C-domain" evidence="1">
    <location>
        <begin position="332"/>
        <end position="487"/>
    </location>
</feature>
<dbReference type="PANTHER" id="PTHR14939:SF5">
    <property type="entry name" value="F-BOX ONLY PROTEIN 22"/>
    <property type="match status" value="1"/>
</dbReference>
<reference evidence="2 3" key="1">
    <citation type="submission" date="2019-05" db="EMBL/GenBank/DDBJ databases">
        <title>Mikania micrantha, genome provides insights into the molecular mechanism of rapid growth.</title>
        <authorList>
            <person name="Liu B."/>
        </authorList>
    </citation>
    <scope>NUCLEOTIDE SEQUENCE [LARGE SCALE GENOMIC DNA]</scope>
    <source>
        <strain evidence="2">NLD-2019</strain>
        <tissue evidence="2">Leaf</tissue>
    </source>
</reference>
<protein>
    <recommendedName>
        <fullName evidence="1">FIST C-domain domain-containing protein</fullName>
    </recommendedName>
</protein>
<organism evidence="2 3">
    <name type="scientific">Mikania micrantha</name>
    <name type="common">bitter vine</name>
    <dbReference type="NCBI Taxonomy" id="192012"/>
    <lineage>
        <taxon>Eukaryota</taxon>
        <taxon>Viridiplantae</taxon>
        <taxon>Streptophyta</taxon>
        <taxon>Embryophyta</taxon>
        <taxon>Tracheophyta</taxon>
        <taxon>Spermatophyta</taxon>
        <taxon>Magnoliopsida</taxon>
        <taxon>eudicotyledons</taxon>
        <taxon>Gunneridae</taxon>
        <taxon>Pentapetalae</taxon>
        <taxon>asterids</taxon>
        <taxon>campanulids</taxon>
        <taxon>Asterales</taxon>
        <taxon>Asteraceae</taxon>
        <taxon>Asteroideae</taxon>
        <taxon>Heliantheae alliance</taxon>
        <taxon>Eupatorieae</taxon>
        <taxon>Mikania</taxon>
    </lineage>
</organism>
<dbReference type="InterPro" id="IPR001810">
    <property type="entry name" value="F-box_dom"/>
</dbReference>
<name>A0A5N6PCC8_9ASTR</name>
<dbReference type="AlphaFoldDB" id="A0A5N6PCC8"/>
<dbReference type="GO" id="GO:0000209">
    <property type="term" value="P:protein polyubiquitination"/>
    <property type="evidence" value="ECO:0007669"/>
    <property type="project" value="TreeGrafter"/>
</dbReference>
<evidence type="ECO:0000259" key="1">
    <source>
        <dbReference type="SMART" id="SM01204"/>
    </source>
</evidence>
<accession>A0A5N6PCC8</accession>
<dbReference type="GO" id="GO:0032436">
    <property type="term" value="P:positive regulation of proteasomal ubiquitin-dependent protein catabolic process"/>
    <property type="evidence" value="ECO:0007669"/>
    <property type="project" value="TreeGrafter"/>
</dbReference>
<dbReference type="Pfam" id="PF00646">
    <property type="entry name" value="F-box"/>
    <property type="match status" value="1"/>
</dbReference>
<keyword evidence="3" id="KW-1185">Reference proteome</keyword>
<dbReference type="SUPFAM" id="SSF81383">
    <property type="entry name" value="F-box domain"/>
    <property type="match status" value="1"/>
</dbReference>
<dbReference type="Proteomes" id="UP000326396">
    <property type="component" value="Linkage Group LG13"/>
</dbReference>
<sequence>MASRTLPATATIDLIGEDLLENIVARLPAISFASAACVSRSWNLVCDRVLCRPKLASACSYNPSLQVAVEEVVNRVLLEPIRPHFAIASVGPSFDLQEAHQLITTKLGSQVPVITNDPSGIIGRDAFSEEFREIQWEITEEDDDPDAPLVLSDSANSAIMLIVGFLPGLKVKTIPLLKKIKEPQIVKIDKFVIDIREFSASVSGCKSPAAIIMFSDFQAGMKAVMEKIDYALSPETVIVGDSGCLFQYTDGVNGSLRNTTVTQHVSAAVALVIAVDKNRPPGLGETQFHAVLSSGLSPVGPTYKAGSVVEKHSDSMTWLTARREGSRENIDGETVLNQVYDELGDRIQFPTFYIGVTKRRKCTIGKEKVGYITSLAFHEVLGDNQEYFFVGDVGIRTGDTFRFYHSDSTTALSSAASVSNHLKSLNQGTTSISGSDRWEVFGGLIFTCCGRGESFFGRSNIDSTPFLDNFPGVTLGGTFCGGEIGRGGLTPYVKESQEHNLVRCCLHVYSAVYLIMSYTPIKRI</sequence>
<gene>
    <name evidence="2" type="ORF">E3N88_10107</name>
</gene>
<dbReference type="Pfam" id="PF10442">
    <property type="entry name" value="FIST_C"/>
    <property type="match status" value="1"/>
</dbReference>
<comment type="caution">
    <text evidence="2">The sequence shown here is derived from an EMBL/GenBank/DDBJ whole genome shotgun (WGS) entry which is preliminary data.</text>
</comment>
<dbReference type="InterPro" id="IPR036047">
    <property type="entry name" value="F-box-like_dom_sf"/>
</dbReference>
<dbReference type="OrthoDB" id="509497at2759"/>
<dbReference type="EMBL" id="SZYD01000005">
    <property type="protein sequence ID" value="KAD6118836.1"/>
    <property type="molecule type" value="Genomic_DNA"/>
</dbReference>